<reference evidence="6 7" key="1">
    <citation type="submission" date="2019-09" db="EMBL/GenBank/DDBJ databases">
        <title>A chromosome-level genome assembly of the Chinese tupelo Nyssa sinensis.</title>
        <authorList>
            <person name="Yang X."/>
            <person name="Kang M."/>
            <person name="Yang Y."/>
            <person name="Xiong H."/>
            <person name="Wang M."/>
            <person name="Zhang Z."/>
            <person name="Wang Z."/>
            <person name="Wu H."/>
            <person name="Ma T."/>
            <person name="Liu J."/>
            <person name="Xi Z."/>
        </authorList>
    </citation>
    <scope>NUCLEOTIDE SEQUENCE [LARGE SCALE GENOMIC DNA]</scope>
    <source>
        <strain evidence="6">J267</strain>
        <tissue evidence="6">Leaf</tissue>
    </source>
</reference>
<gene>
    <name evidence="6" type="ORF">F0562_001016</name>
</gene>
<dbReference type="Proteomes" id="UP000325577">
    <property type="component" value="Linkage Group LG0"/>
</dbReference>
<dbReference type="EMBL" id="CM018031">
    <property type="protein sequence ID" value="KAA8549332.1"/>
    <property type="molecule type" value="Genomic_DNA"/>
</dbReference>
<dbReference type="PANTHER" id="PTHR11926:SF1494">
    <property type="entry name" value="FLAVONOL 3-O-GLUCOSYLTRANSFERASE UGT76E12-RELATED"/>
    <property type="match status" value="1"/>
</dbReference>
<dbReference type="SUPFAM" id="SSF53756">
    <property type="entry name" value="UDP-Glycosyltransferase/glycogen phosphorylase"/>
    <property type="match status" value="1"/>
</dbReference>
<dbReference type="InterPro" id="IPR035595">
    <property type="entry name" value="UDP_glycos_trans_CS"/>
</dbReference>
<evidence type="ECO:0000313" key="7">
    <source>
        <dbReference type="Proteomes" id="UP000325577"/>
    </source>
</evidence>
<name>A0A5J5C5W4_9ASTE</name>
<dbReference type="PROSITE" id="PS00375">
    <property type="entry name" value="UDPGT"/>
    <property type="match status" value="1"/>
</dbReference>
<dbReference type="GO" id="GO:0080043">
    <property type="term" value="F:quercetin 3-O-glucosyltransferase activity"/>
    <property type="evidence" value="ECO:0007669"/>
    <property type="project" value="TreeGrafter"/>
</dbReference>
<keyword evidence="7" id="KW-1185">Reference proteome</keyword>
<protein>
    <recommendedName>
        <fullName evidence="5">Glycosyltransferase</fullName>
        <ecNumber evidence="5">2.4.1.-</ecNumber>
    </recommendedName>
</protein>
<dbReference type="PANTHER" id="PTHR11926">
    <property type="entry name" value="GLUCOSYL/GLUCURONOSYL TRANSFERASES"/>
    <property type="match status" value="1"/>
</dbReference>
<dbReference type="Gene3D" id="3.40.50.2000">
    <property type="entry name" value="Glycogen Phosphorylase B"/>
    <property type="match status" value="2"/>
</dbReference>
<dbReference type="FunFam" id="3.40.50.2000:FF:000040">
    <property type="entry name" value="UDP-glycosyltransferase 76C1"/>
    <property type="match status" value="1"/>
</dbReference>
<accession>A0A5J5C5W4</accession>
<dbReference type="AlphaFoldDB" id="A0A5J5C5W4"/>
<dbReference type="FunFam" id="3.40.50.2000:FF:000120">
    <property type="entry name" value="UDP-glycosyltransferase 76C1"/>
    <property type="match status" value="1"/>
</dbReference>
<evidence type="ECO:0000256" key="1">
    <source>
        <dbReference type="ARBA" id="ARBA00009995"/>
    </source>
</evidence>
<dbReference type="OrthoDB" id="5835829at2759"/>
<evidence type="ECO:0000256" key="5">
    <source>
        <dbReference type="RuleBase" id="RU362057"/>
    </source>
</evidence>
<comment type="similarity">
    <text evidence="1 4">Belongs to the UDP-glycosyltransferase family.</text>
</comment>
<dbReference type="EC" id="2.4.1.-" evidence="5"/>
<sequence length="435" mass="48353">MEEQGTQRRCIVVLVPCPFQGHITPMLQLGTVLHSMGFSIIIAHTKFNSPNPSDGLTQSDCPSGDVFAFLSTLNTNCKGRLRACLEQLMEQQEVDCIIYDTLMYISEAVANHLNLPSIVLRTMGASSLMAYKAIPRLQAEGCVPPQDFILQALVPELEPLRFKDLPISKFNSLESLLQMCAIACNIKTSVAIIWNTIDYLEHSSLVQLHQHYKVPSFSIGHKFASVSPSSLLKEDTDCITWLDKQAPNSVIYVSLGSLASMDEKELAETAWGLANSDQPFLWVIRPASVAGSEWVELLPEGFKEAIGEKGLIVKWAPQKDVLAHGAVGGFLSHCGWNSTLESISEGVPMICWPSFGDQMVNARYVSHVWRVGLELENELERREIERAVRSLMVDKEGEEIRQRVIDLKEKIALCMRDGGSSCNSLNDLKEYILSL</sequence>
<keyword evidence="3 4" id="KW-0808">Transferase</keyword>
<dbReference type="Pfam" id="PF00201">
    <property type="entry name" value="UDPGT"/>
    <property type="match status" value="1"/>
</dbReference>
<dbReference type="InterPro" id="IPR002213">
    <property type="entry name" value="UDP_glucos_trans"/>
</dbReference>
<proteinExistence type="inferred from homology"/>
<evidence type="ECO:0000313" key="6">
    <source>
        <dbReference type="EMBL" id="KAA8549332.1"/>
    </source>
</evidence>
<keyword evidence="2 4" id="KW-0328">Glycosyltransferase</keyword>
<evidence type="ECO:0000256" key="2">
    <source>
        <dbReference type="ARBA" id="ARBA00022676"/>
    </source>
</evidence>
<evidence type="ECO:0000256" key="4">
    <source>
        <dbReference type="RuleBase" id="RU003718"/>
    </source>
</evidence>
<evidence type="ECO:0000256" key="3">
    <source>
        <dbReference type="ARBA" id="ARBA00022679"/>
    </source>
</evidence>
<dbReference type="GO" id="GO:0080044">
    <property type="term" value="F:quercetin 7-O-glucosyltransferase activity"/>
    <property type="evidence" value="ECO:0007669"/>
    <property type="project" value="TreeGrafter"/>
</dbReference>
<organism evidence="6 7">
    <name type="scientific">Nyssa sinensis</name>
    <dbReference type="NCBI Taxonomy" id="561372"/>
    <lineage>
        <taxon>Eukaryota</taxon>
        <taxon>Viridiplantae</taxon>
        <taxon>Streptophyta</taxon>
        <taxon>Embryophyta</taxon>
        <taxon>Tracheophyta</taxon>
        <taxon>Spermatophyta</taxon>
        <taxon>Magnoliopsida</taxon>
        <taxon>eudicotyledons</taxon>
        <taxon>Gunneridae</taxon>
        <taxon>Pentapetalae</taxon>
        <taxon>asterids</taxon>
        <taxon>Cornales</taxon>
        <taxon>Nyssaceae</taxon>
        <taxon>Nyssa</taxon>
    </lineage>
</organism>
<dbReference type="CDD" id="cd03784">
    <property type="entry name" value="GT1_Gtf-like"/>
    <property type="match status" value="1"/>
</dbReference>